<reference evidence="7 8" key="1">
    <citation type="journal article" date="2023" name="Hortic Res">
        <title>Pangenome of water caltrop reveals structural variations and asymmetric subgenome divergence after allopolyploidization.</title>
        <authorList>
            <person name="Zhang X."/>
            <person name="Chen Y."/>
            <person name="Wang L."/>
            <person name="Yuan Y."/>
            <person name="Fang M."/>
            <person name="Shi L."/>
            <person name="Lu R."/>
            <person name="Comes H.P."/>
            <person name="Ma Y."/>
            <person name="Chen Y."/>
            <person name="Huang G."/>
            <person name="Zhou Y."/>
            <person name="Zheng Z."/>
            <person name="Qiu Y."/>
        </authorList>
    </citation>
    <scope>NUCLEOTIDE SEQUENCE [LARGE SCALE GENOMIC DNA]</scope>
    <source>
        <strain evidence="7">F231</strain>
    </source>
</reference>
<proteinExistence type="predicted"/>
<dbReference type="Proteomes" id="UP001346149">
    <property type="component" value="Unassembled WGS sequence"/>
</dbReference>
<dbReference type="NCBIfam" id="TIGR01557">
    <property type="entry name" value="myb_SHAQKYF"/>
    <property type="match status" value="1"/>
</dbReference>
<accession>A0AAN7QY89</accession>
<keyword evidence="2" id="KW-0805">Transcription regulation</keyword>
<dbReference type="FunFam" id="1.10.10.60:FF:000007">
    <property type="entry name" value="Two-component response regulator"/>
    <property type="match status" value="1"/>
</dbReference>
<evidence type="ECO:0000256" key="4">
    <source>
        <dbReference type="ARBA" id="ARBA00023242"/>
    </source>
</evidence>
<dbReference type="InterPro" id="IPR001005">
    <property type="entry name" value="SANT/Myb"/>
</dbReference>
<evidence type="ECO:0000256" key="5">
    <source>
        <dbReference type="SAM" id="MobiDB-lite"/>
    </source>
</evidence>
<dbReference type="SUPFAM" id="SSF46689">
    <property type="entry name" value="Homeodomain-like"/>
    <property type="match status" value="1"/>
</dbReference>
<dbReference type="PANTHER" id="PTHR31003">
    <property type="entry name" value="MYB FAMILY TRANSCRIPTION FACTOR"/>
    <property type="match status" value="1"/>
</dbReference>
<name>A0AAN7QY89_TRANT</name>
<organism evidence="7 8">
    <name type="scientific">Trapa natans</name>
    <name type="common">Water chestnut</name>
    <dbReference type="NCBI Taxonomy" id="22666"/>
    <lineage>
        <taxon>Eukaryota</taxon>
        <taxon>Viridiplantae</taxon>
        <taxon>Streptophyta</taxon>
        <taxon>Embryophyta</taxon>
        <taxon>Tracheophyta</taxon>
        <taxon>Spermatophyta</taxon>
        <taxon>Magnoliopsida</taxon>
        <taxon>eudicotyledons</taxon>
        <taxon>Gunneridae</taxon>
        <taxon>Pentapetalae</taxon>
        <taxon>rosids</taxon>
        <taxon>malvids</taxon>
        <taxon>Myrtales</taxon>
        <taxon>Lythraceae</taxon>
        <taxon>Trapa</taxon>
    </lineage>
</organism>
<evidence type="ECO:0000313" key="7">
    <source>
        <dbReference type="EMBL" id="KAK4784264.1"/>
    </source>
</evidence>
<dbReference type="GO" id="GO:0003700">
    <property type="term" value="F:DNA-binding transcription factor activity"/>
    <property type="evidence" value="ECO:0007669"/>
    <property type="project" value="InterPro"/>
</dbReference>
<comment type="caution">
    <text evidence="7">The sequence shown here is derived from an EMBL/GenBank/DDBJ whole genome shotgun (WGS) entry which is preliminary data.</text>
</comment>
<feature type="region of interest" description="Disordered" evidence="5">
    <location>
        <begin position="74"/>
        <end position="93"/>
    </location>
</feature>
<evidence type="ECO:0000313" key="8">
    <source>
        <dbReference type="Proteomes" id="UP001346149"/>
    </source>
</evidence>
<dbReference type="Pfam" id="PF00249">
    <property type="entry name" value="Myb_DNA-binding"/>
    <property type="match status" value="1"/>
</dbReference>
<evidence type="ECO:0000256" key="2">
    <source>
        <dbReference type="ARBA" id="ARBA00023015"/>
    </source>
</evidence>
<dbReference type="PANTHER" id="PTHR31003:SF19">
    <property type="entry name" value="MYB FAMILY TRANSCRIPTION FACTOR EFM"/>
    <property type="match status" value="1"/>
</dbReference>
<dbReference type="GO" id="GO:0003677">
    <property type="term" value="F:DNA binding"/>
    <property type="evidence" value="ECO:0007669"/>
    <property type="project" value="UniProtKB-KW"/>
</dbReference>
<gene>
    <name evidence="7" type="ORF">SAY86_018632</name>
</gene>
<evidence type="ECO:0000259" key="6">
    <source>
        <dbReference type="Pfam" id="PF00249"/>
    </source>
</evidence>
<dbReference type="InterPro" id="IPR044787">
    <property type="entry name" value="HHO5-like"/>
</dbReference>
<keyword evidence="4" id="KW-0539">Nucleus</keyword>
<sequence length="168" mass="17723">MSNTAATIVNTTGTWNYQTYRKPRRCWSQELHRKFLDALQTLGGSQVATPRQIMELMKDEGLTNDEVKGHLQKYRLHNRPPSTSRSPQAVSGPAPVIGGISDYATAAAAAAAHGGTPALDSSIPAGHATPDYSIPAQEIHTTAGPTPTPPHGHSESSSGKSGGDDNGR</sequence>
<evidence type="ECO:0000256" key="1">
    <source>
        <dbReference type="ARBA" id="ARBA00004123"/>
    </source>
</evidence>
<dbReference type="Gene3D" id="1.10.10.60">
    <property type="entry name" value="Homeodomain-like"/>
    <property type="match status" value="1"/>
</dbReference>
<dbReference type="AlphaFoldDB" id="A0AAN7QY89"/>
<keyword evidence="3" id="KW-0804">Transcription</keyword>
<dbReference type="EMBL" id="JAXQNO010000014">
    <property type="protein sequence ID" value="KAK4784264.1"/>
    <property type="molecule type" value="Genomic_DNA"/>
</dbReference>
<feature type="region of interest" description="Disordered" evidence="5">
    <location>
        <begin position="107"/>
        <end position="168"/>
    </location>
</feature>
<evidence type="ECO:0000256" key="3">
    <source>
        <dbReference type="ARBA" id="ARBA00023163"/>
    </source>
</evidence>
<dbReference type="InterPro" id="IPR006447">
    <property type="entry name" value="Myb_dom_plants"/>
</dbReference>
<feature type="domain" description="Myb-like" evidence="6">
    <location>
        <begin position="24"/>
        <end position="75"/>
    </location>
</feature>
<comment type="subcellular location">
    <subcellularLocation>
        <location evidence="1">Nucleus</location>
    </subcellularLocation>
</comment>
<keyword evidence="8" id="KW-1185">Reference proteome</keyword>
<protein>
    <recommendedName>
        <fullName evidence="6">Myb-like domain-containing protein</fullName>
    </recommendedName>
</protein>
<feature type="compositionally biased region" description="Polar residues" evidence="5">
    <location>
        <begin position="80"/>
        <end position="89"/>
    </location>
</feature>
<dbReference type="InterPro" id="IPR009057">
    <property type="entry name" value="Homeodomain-like_sf"/>
</dbReference>
<dbReference type="GO" id="GO:0005634">
    <property type="term" value="C:nucleus"/>
    <property type="evidence" value="ECO:0007669"/>
    <property type="project" value="UniProtKB-SubCell"/>
</dbReference>